<dbReference type="Proteomes" id="UP000250006">
    <property type="component" value="Unassembled WGS sequence"/>
</dbReference>
<keyword evidence="6 13" id="KW-0418">Kinase</keyword>
<dbReference type="Pfam" id="PF02518">
    <property type="entry name" value="HATPase_c"/>
    <property type="match status" value="1"/>
</dbReference>
<dbReference type="InterPro" id="IPR003594">
    <property type="entry name" value="HATPase_dom"/>
</dbReference>
<dbReference type="InterPro" id="IPR011712">
    <property type="entry name" value="Sig_transdc_His_kin_sub3_dim/P"/>
</dbReference>
<feature type="region of interest" description="Disordered" evidence="9">
    <location>
        <begin position="588"/>
        <end position="623"/>
    </location>
</feature>
<feature type="domain" description="Signal transduction histidine kinase subgroup 3 dimerisation and phosphoacceptor" evidence="12">
    <location>
        <begin position="299"/>
        <end position="364"/>
    </location>
</feature>
<keyword evidence="10" id="KW-0472">Membrane</keyword>
<keyword evidence="4 13" id="KW-0808">Transferase</keyword>
<keyword evidence="8" id="KW-0902">Two-component regulatory system</keyword>
<organism evidence="13 14">
    <name type="scientific">Actinomyces bovis</name>
    <dbReference type="NCBI Taxonomy" id="1658"/>
    <lineage>
        <taxon>Bacteria</taxon>
        <taxon>Bacillati</taxon>
        <taxon>Actinomycetota</taxon>
        <taxon>Actinomycetes</taxon>
        <taxon>Actinomycetales</taxon>
        <taxon>Actinomycetaceae</taxon>
        <taxon>Actinomyces</taxon>
    </lineage>
</organism>
<evidence type="ECO:0000256" key="8">
    <source>
        <dbReference type="ARBA" id="ARBA00023012"/>
    </source>
</evidence>
<dbReference type="PANTHER" id="PTHR24421">
    <property type="entry name" value="NITRATE/NITRITE SENSOR PROTEIN NARX-RELATED"/>
    <property type="match status" value="1"/>
</dbReference>
<keyword evidence="7" id="KW-0067">ATP-binding</keyword>
<dbReference type="Pfam" id="PF07730">
    <property type="entry name" value="HisKA_3"/>
    <property type="match status" value="1"/>
</dbReference>
<dbReference type="PANTHER" id="PTHR24421:SF10">
    <property type="entry name" value="NITRATE_NITRITE SENSOR PROTEIN NARQ"/>
    <property type="match status" value="1"/>
</dbReference>
<comment type="caution">
    <text evidence="13">The sequence shown here is derived from an EMBL/GenBank/DDBJ whole genome shotgun (WGS) entry which is preliminary data.</text>
</comment>
<evidence type="ECO:0000256" key="6">
    <source>
        <dbReference type="ARBA" id="ARBA00022777"/>
    </source>
</evidence>
<accession>A0ABY1VK83</accession>
<evidence type="ECO:0000256" key="9">
    <source>
        <dbReference type="SAM" id="MobiDB-lite"/>
    </source>
</evidence>
<dbReference type="SUPFAM" id="SSF55874">
    <property type="entry name" value="ATPase domain of HSP90 chaperone/DNA topoisomerase II/histidine kinase"/>
    <property type="match status" value="1"/>
</dbReference>
<dbReference type="InterPro" id="IPR050482">
    <property type="entry name" value="Sensor_HK_TwoCompSys"/>
</dbReference>
<evidence type="ECO:0000256" key="2">
    <source>
        <dbReference type="ARBA" id="ARBA00012438"/>
    </source>
</evidence>
<evidence type="ECO:0000259" key="12">
    <source>
        <dbReference type="Pfam" id="PF07730"/>
    </source>
</evidence>
<evidence type="ECO:0000256" key="7">
    <source>
        <dbReference type="ARBA" id="ARBA00022840"/>
    </source>
</evidence>
<gene>
    <name evidence="13" type="primary">desK_1</name>
    <name evidence="13" type="ORF">NCTC11535_00164</name>
</gene>
<evidence type="ECO:0000259" key="11">
    <source>
        <dbReference type="Pfam" id="PF02518"/>
    </source>
</evidence>
<evidence type="ECO:0000256" key="1">
    <source>
        <dbReference type="ARBA" id="ARBA00000085"/>
    </source>
</evidence>
<keyword evidence="3" id="KW-0597">Phosphoprotein</keyword>
<dbReference type="CDD" id="cd16917">
    <property type="entry name" value="HATPase_UhpB-NarQ-NarX-like"/>
    <property type="match status" value="1"/>
</dbReference>
<feature type="compositionally biased region" description="Gly residues" evidence="9">
    <location>
        <begin position="41"/>
        <end position="53"/>
    </location>
</feature>
<keyword evidence="14" id="KW-1185">Reference proteome</keyword>
<protein>
    <recommendedName>
        <fullName evidence="2">histidine kinase</fullName>
        <ecNumber evidence="2">2.7.13.3</ecNumber>
    </recommendedName>
</protein>
<feature type="transmembrane region" description="Helical" evidence="10">
    <location>
        <begin position="145"/>
        <end position="164"/>
    </location>
</feature>
<reference evidence="13 14" key="1">
    <citation type="submission" date="2018-06" db="EMBL/GenBank/DDBJ databases">
        <authorList>
            <consortium name="Pathogen Informatics"/>
            <person name="Doyle S."/>
        </authorList>
    </citation>
    <scope>NUCLEOTIDE SEQUENCE [LARGE SCALE GENOMIC DNA]</scope>
    <source>
        <strain evidence="13 14">NCTC11535</strain>
    </source>
</reference>
<dbReference type="InterPro" id="IPR036890">
    <property type="entry name" value="HATPase_C_sf"/>
</dbReference>
<evidence type="ECO:0000313" key="14">
    <source>
        <dbReference type="Proteomes" id="UP000250006"/>
    </source>
</evidence>
<feature type="region of interest" description="Disordered" evidence="9">
    <location>
        <begin position="365"/>
        <end position="435"/>
    </location>
</feature>
<feature type="transmembrane region" description="Helical" evidence="10">
    <location>
        <begin position="214"/>
        <end position="234"/>
    </location>
</feature>
<feature type="domain" description="Histidine kinase/HSP90-like ATPase" evidence="11">
    <location>
        <begin position="498"/>
        <end position="590"/>
    </location>
</feature>
<dbReference type="Gene3D" id="3.30.565.10">
    <property type="entry name" value="Histidine kinase-like ATPase, C-terminal domain"/>
    <property type="match status" value="1"/>
</dbReference>
<evidence type="ECO:0000313" key="13">
    <source>
        <dbReference type="EMBL" id="SPT52515.1"/>
    </source>
</evidence>
<dbReference type="EC" id="2.7.13.3" evidence="2"/>
<evidence type="ECO:0000256" key="3">
    <source>
        <dbReference type="ARBA" id="ARBA00022553"/>
    </source>
</evidence>
<dbReference type="Gene3D" id="1.20.5.1930">
    <property type="match status" value="1"/>
</dbReference>
<keyword evidence="10" id="KW-0812">Transmembrane</keyword>
<keyword evidence="10" id="KW-1133">Transmembrane helix</keyword>
<feature type="region of interest" description="Disordered" evidence="9">
    <location>
        <begin position="1"/>
        <end position="94"/>
    </location>
</feature>
<dbReference type="GO" id="GO:0004673">
    <property type="term" value="F:protein histidine kinase activity"/>
    <property type="evidence" value="ECO:0007669"/>
    <property type="project" value="UniProtKB-EC"/>
</dbReference>
<dbReference type="EMBL" id="UAPQ01000001">
    <property type="protein sequence ID" value="SPT52515.1"/>
    <property type="molecule type" value="Genomic_DNA"/>
</dbReference>
<proteinExistence type="predicted"/>
<name>A0ABY1VK83_9ACTO</name>
<keyword evidence="5" id="KW-0547">Nucleotide-binding</keyword>
<feature type="transmembrane region" description="Helical" evidence="10">
    <location>
        <begin position="184"/>
        <end position="202"/>
    </location>
</feature>
<evidence type="ECO:0000256" key="5">
    <source>
        <dbReference type="ARBA" id="ARBA00022741"/>
    </source>
</evidence>
<feature type="compositionally biased region" description="Low complexity" evidence="9">
    <location>
        <begin position="590"/>
        <end position="599"/>
    </location>
</feature>
<evidence type="ECO:0000256" key="4">
    <source>
        <dbReference type="ARBA" id="ARBA00022679"/>
    </source>
</evidence>
<evidence type="ECO:0000256" key="10">
    <source>
        <dbReference type="SAM" id="Phobius"/>
    </source>
</evidence>
<sequence>MSQQPQTATRQDEPPRPAPAAPGTSDGVGAGGSAGASSANGNGGASGPSGSSGSGTASGSNSASGDNGASTASAASALGGTSTSGTANGPSGSGAALARRARLRDLPRPGWLDVLAAALTGYVAVWNNPDGTRGLLPVLHQCPEACLEVVWAAVVLLCCCGILLRRVVPLSAVLVLTGALGTHLLLFGEASLAALISCLVLAETCTSRLARPWSGLLLATCYLGATVSVLWIGYLGGEKQLEPVRALTLVAMASTVLTVAALTGLLRRRSREKVEQALERAAVLAAQQDAERRLAVVRERQRIARDVHDLLGHSLSVIGIQAAGARAVLPSDPAAVDQALAVIGETSRNAVDEVRALVDVLRADEDLPGPAEASTLPGETGKPGEPGEPGRAALASRGDDGASGPLPADGPRPAGGSGGTGGLPPAGGPGAAGALAPAAAQAGGGAGAAVGPVEQTGAGGRLPGLEGLPALLAGARRAGLPVRSSLEQCADTSQPVAEAVYRLVQESLTNVLRHADGAQTHVTVRVGEQEVEAVVTNEAAPRACPAQDGTGREGTGLAAMRERVTNLGGQVQAGPTSSGGWQVRARLPRTGGQATGAQGEQLAADAVRPGTDSLQAGTEEGAP</sequence>
<comment type="catalytic activity">
    <reaction evidence="1">
        <text>ATP + protein L-histidine = ADP + protein N-phospho-L-histidine.</text>
        <dbReference type="EC" id="2.7.13.3"/>
    </reaction>
</comment>
<feature type="transmembrane region" description="Helical" evidence="10">
    <location>
        <begin position="246"/>
        <end position="266"/>
    </location>
</feature>
<dbReference type="RefSeq" id="WP_111835512.1">
    <property type="nucleotide sequence ID" value="NZ_UAPQ01000001.1"/>
</dbReference>
<feature type="compositionally biased region" description="Low complexity" evidence="9">
    <location>
        <begin position="54"/>
        <end position="94"/>
    </location>
</feature>
<feature type="compositionally biased region" description="Gly residues" evidence="9">
    <location>
        <begin position="413"/>
        <end position="431"/>
    </location>
</feature>